<dbReference type="STRING" id="1218507.JF74_04190"/>
<feature type="signal peptide" evidence="9">
    <location>
        <begin position="1"/>
        <end position="28"/>
    </location>
</feature>
<feature type="domain" description="Major facilitator superfamily (MFS) profile" evidence="10">
    <location>
        <begin position="5"/>
        <end position="389"/>
    </location>
</feature>
<keyword evidence="9" id="KW-0732">Signal</keyword>
<evidence type="ECO:0000313" key="11">
    <source>
        <dbReference type="EMBL" id="KJY57394.1"/>
    </source>
</evidence>
<evidence type="ECO:0000256" key="9">
    <source>
        <dbReference type="SAM" id="SignalP"/>
    </source>
</evidence>
<dbReference type="AlphaFoldDB" id="A0A0F4LGI9"/>
<dbReference type="PANTHER" id="PTHR43271:SF2">
    <property type="entry name" value="BLL2771 PROTEIN"/>
    <property type="match status" value="1"/>
</dbReference>
<evidence type="ECO:0000259" key="10">
    <source>
        <dbReference type="PROSITE" id="PS50850"/>
    </source>
</evidence>
<dbReference type="InterPro" id="IPR036259">
    <property type="entry name" value="MFS_trans_sf"/>
</dbReference>
<proteinExistence type="inferred from homology"/>
<keyword evidence="6 8" id="KW-1133">Transmembrane helix</keyword>
<keyword evidence="7 8" id="KW-0472">Membrane</keyword>
<feature type="transmembrane region" description="Helical" evidence="8">
    <location>
        <begin position="243"/>
        <end position="264"/>
    </location>
</feature>
<dbReference type="PANTHER" id="PTHR43271">
    <property type="entry name" value="BLL2771 PROTEIN"/>
    <property type="match status" value="1"/>
</dbReference>
<feature type="transmembrane region" description="Helical" evidence="8">
    <location>
        <begin position="295"/>
        <end position="316"/>
    </location>
</feature>
<keyword evidence="5 8" id="KW-0812">Transmembrane</keyword>
<keyword evidence="4" id="KW-1003">Cell membrane</keyword>
<sequence>MNKTKMKISILSMSLLTMSFLVITNAFGAMTKSFPDVPVAKIQMIGTVPSLGTLIATVVVGTLAVKYSKKLLSLIGLGIATLGGLLPLLVHSSIDVLIGCAFILGFGLGFVNTLIPMLISIFFEGEERNAMMGKNTAMNSLGSILMMLGGGLLGAKNWVNSYWVFLLGIFVFLLVLFALPNDKVDRSEKNASGNIFGILKHLNGYVWLIGFVTLLMGILYTIYPTNLSIIIGQKELGSTSITGIINAVGTAGGFIAGFSLKYLNKVFKDKIIAGGYITLGVTFLLGRIANNLILIGIGGVLSGFAMSMIMSTIPFYMSVLSHKYELAVSMMLFQFMNSIGGFISPVLLNLLHIKVGESSFTFGCVSCFVIGIICILTNLGKKVLSNSVKEG</sequence>
<comment type="similarity">
    <text evidence="2">Belongs to the major facilitator superfamily.</text>
</comment>
<feature type="transmembrane region" description="Helical" evidence="8">
    <location>
        <begin position="44"/>
        <end position="64"/>
    </location>
</feature>
<evidence type="ECO:0000256" key="1">
    <source>
        <dbReference type="ARBA" id="ARBA00004651"/>
    </source>
</evidence>
<dbReference type="PATRIC" id="fig|1218507.3.peg.586"/>
<comment type="subcellular location">
    <subcellularLocation>
        <location evidence="1">Cell membrane</location>
        <topology evidence="1">Multi-pass membrane protein</topology>
    </subcellularLocation>
</comment>
<feature type="transmembrane region" description="Helical" evidence="8">
    <location>
        <begin position="202"/>
        <end position="223"/>
    </location>
</feature>
<organism evidence="11 12">
    <name type="scientific">Lactobacillus melliventris</name>
    <dbReference type="NCBI Taxonomy" id="1218507"/>
    <lineage>
        <taxon>Bacteria</taxon>
        <taxon>Bacillati</taxon>
        <taxon>Bacillota</taxon>
        <taxon>Bacilli</taxon>
        <taxon>Lactobacillales</taxon>
        <taxon>Lactobacillaceae</taxon>
        <taxon>Lactobacillus</taxon>
    </lineage>
</organism>
<feature type="transmembrane region" description="Helical" evidence="8">
    <location>
        <begin position="71"/>
        <end position="90"/>
    </location>
</feature>
<evidence type="ECO:0000256" key="6">
    <source>
        <dbReference type="ARBA" id="ARBA00022989"/>
    </source>
</evidence>
<dbReference type="EMBL" id="JXLI01000008">
    <property type="protein sequence ID" value="KJY57394.1"/>
    <property type="molecule type" value="Genomic_DNA"/>
</dbReference>
<feature type="transmembrane region" description="Helical" evidence="8">
    <location>
        <begin position="135"/>
        <end position="155"/>
    </location>
</feature>
<reference evidence="11 12" key="1">
    <citation type="submission" date="2015-01" db="EMBL/GenBank/DDBJ databases">
        <title>Comparative genomics of the lactic acid bacteria isolated from the honey bee gut.</title>
        <authorList>
            <person name="Ellegaard K.M."/>
            <person name="Tamarit D."/>
            <person name="Javelind E."/>
            <person name="Olofsson T."/>
            <person name="Andersson S.G."/>
            <person name="Vasquez A."/>
        </authorList>
    </citation>
    <scope>NUCLEOTIDE SEQUENCE [LARGE SCALE GENOMIC DNA]</scope>
    <source>
        <strain evidence="11 12">Hma8</strain>
    </source>
</reference>
<dbReference type="GO" id="GO:0005886">
    <property type="term" value="C:plasma membrane"/>
    <property type="evidence" value="ECO:0007669"/>
    <property type="project" value="UniProtKB-SubCell"/>
</dbReference>
<dbReference type="InterPro" id="IPR020846">
    <property type="entry name" value="MFS_dom"/>
</dbReference>
<name>A0A0F4LGI9_9LACO</name>
<evidence type="ECO:0000256" key="8">
    <source>
        <dbReference type="SAM" id="Phobius"/>
    </source>
</evidence>
<evidence type="ECO:0000313" key="12">
    <source>
        <dbReference type="Proteomes" id="UP000033531"/>
    </source>
</evidence>
<dbReference type="HOGENOM" id="CLU_001265_10_4_9"/>
<evidence type="ECO:0000256" key="7">
    <source>
        <dbReference type="ARBA" id="ARBA00023136"/>
    </source>
</evidence>
<dbReference type="RefSeq" id="WP_046324387.1">
    <property type="nucleotide sequence ID" value="NZ_JBHTMT010000008.1"/>
</dbReference>
<dbReference type="OrthoDB" id="9787026at2"/>
<dbReference type="Gene3D" id="1.20.1250.20">
    <property type="entry name" value="MFS general substrate transporter like domains"/>
    <property type="match status" value="1"/>
</dbReference>
<evidence type="ECO:0000256" key="2">
    <source>
        <dbReference type="ARBA" id="ARBA00008335"/>
    </source>
</evidence>
<dbReference type="Pfam" id="PF07690">
    <property type="entry name" value="MFS_1"/>
    <property type="match status" value="1"/>
</dbReference>
<feature type="chain" id="PRO_5002472305" evidence="9">
    <location>
        <begin position="29"/>
        <end position="391"/>
    </location>
</feature>
<feature type="transmembrane region" description="Helical" evidence="8">
    <location>
        <begin position="328"/>
        <end position="348"/>
    </location>
</feature>
<keyword evidence="3" id="KW-0813">Transport</keyword>
<dbReference type="SUPFAM" id="SSF103473">
    <property type="entry name" value="MFS general substrate transporter"/>
    <property type="match status" value="1"/>
</dbReference>
<dbReference type="GO" id="GO:0022857">
    <property type="term" value="F:transmembrane transporter activity"/>
    <property type="evidence" value="ECO:0007669"/>
    <property type="project" value="InterPro"/>
</dbReference>
<protein>
    <submittedName>
        <fullName evidence="11">Transporter, major facilitator family protein</fullName>
    </submittedName>
</protein>
<feature type="transmembrane region" description="Helical" evidence="8">
    <location>
        <begin position="96"/>
        <end position="123"/>
    </location>
</feature>
<feature type="transmembrane region" description="Helical" evidence="8">
    <location>
        <begin position="161"/>
        <end position="181"/>
    </location>
</feature>
<accession>A0A0F4LGI9</accession>
<dbReference type="InterPro" id="IPR011701">
    <property type="entry name" value="MFS"/>
</dbReference>
<comment type="caution">
    <text evidence="11">The sequence shown here is derived from an EMBL/GenBank/DDBJ whole genome shotgun (WGS) entry which is preliminary data.</text>
</comment>
<dbReference type="Proteomes" id="UP000033531">
    <property type="component" value="Unassembled WGS sequence"/>
</dbReference>
<feature type="transmembrane region" description="Helical" evidence="8">
    <location>
        <begin position="360"/>
        <end position="379"/>
    </location>
</feature>
<evidence type="ECO:0000256" key="4">
    <source>
        <dbReference type="ARBA" id="ARBA00022475"/>
    </source>
</evidence>
<evidence type="ECO:0000256" key="3">
    <source>
        <dbReference type="ARBA" id="ARBA00022448"/>
    </source>
</evidence>
<evidence type="ECO:0000256" key="5">
    <source>
        <dbReference type="ARBA" id="ARBA00022692"/>
    </source>
</evidence>
<gene>
    <name evidence="11" type="ORF">JF74_04190</name>
</gene>
<dbReference type="PROSITE" id="PS50850">
    <property type="entry name" value="MFS"/>
    <property type="match status" value="1"/>
</dbReference>